<dbReference type="Proteomes" id="UP001597046">
    <property type="component" value="Unassembled WGS sequence"/>
</dbReference>
<feature type="domain" description="HTH tetR-type" evidence="3">
    <location>
        <begin position="17"/>
        <end position="77"/>
    </location>
</feature>
<feature type="DNA-binding region" description="H-T-H motif" evidence="2">
    <location>
        <begin position="40"/>
        <end position="59"/>
    </location>
</feature>
<dbReference type="PANTHER" id="PTHR30055">
    <property type="entry name" value="HTH-TYPE TRANSCRIPTIONAL REGULATOR RUTR"/>
    <property type="match status" value="1"/>
</dbReference>
<evidence type="ECO:0000259" key="3">
    <source>
        <dbReference type="PROSITE" id="PS50977"/>
    </source>
</evidence>
<dbReference type="SUPFAM" id="SSF48498">
    <property type="entry name" value="Tetracyclin repressor-like, C-terminal domain"/>
    <property type="match status" value="1"/>
</dbReference>
<dbReference type="PANTHER" id="PTHR30055:SF235">
    <property type="entry name" value="TRANSCRIPTIONAL REGULATORY PROTEIN"/>
    <property type="match status" value="1"/>
</dbReference>
<keyword evidence="5" id="KW-1185">Reference proteome</keyword>
<dbReference type="Gene3D" id="1.10.10.60">
    <property type="entry name" value="Homeodomain-like"/>
    <property type="match status" value="1"/>
</dbReference>
<name>A0ABW3MT60_9MICO</name>
<dbReference type="InterPro" id="IPR001647">
    <property type="entry name" value="HTH_TetR"/>
</dbReference>
<dbReference type="SUPFAM" id="SSF46689">
    <property type="entry name" value="Homeodomain-like"/>
    <property type="match status" value="1"/>
</dbReference>
<accession>A0ABW3MT60</accession>
<gene>
    <name evidence="4" type="ORF">ACFQ2V_05145</name>
</gene>
<dbReference type="PRINTS" id="PR00455">
    <property type="entry name" value="HTHTETR"/>
</dbReference>
<evidence type="ECO:0000313" key="4">
    <source>
        <dbReference type="EMBL" id="MFD1053686.1"/>
    </source>
</evidence>
<sequence>MTTRDAVRARGRRPGGEDTRSAIIDAARKSFAAKGYDKTSLRGIAREAGVDPALVHHYFDGKAALFAETLDVPVNPAELIERITTGDVDRLGWRIVETFLGVWEPAERRDALVALVRSSMTSEEAARMLREFLGREVFGRIAASTGAPDPQLRGALAASQMIGLVVARYVIKVPALAEATREQLVERIGPVLQHHLVDRSPGPE</sequence>
<protein>
    <submittedName>
        <fullName evidence="4">TetR family transcriptional regulator</fullName>
    </submittedName>
</protein>
<proteinExistence type="predicted"/>
<dbReference type="InterPro" id="IPR041678">
    <property type="entry name" value="TetR_C_16"/>
</dbReference>
<dbReference type="InterPro" id="IPR050109">
    <property type="entry name" value="HTH-type_TetR-like_transc_reg"/>
</dbReference>
<dbReference type="Pfam" id="PF17920">
    <property type="entry name" value="TetR_C_16"/>
    <property type="match status" value="1"/>
</dbReference>
<evidence type="ECO:0000313" key="5">
    <source>
        <dbReference type="Proteomes" id="UP001597046"/>
    </source>
</evidence>
<dbReference type="Pfam" id="PF00440">
    <property type="entry name" value="TetR_N"/>
    <property type="match status" value="1"/>
</dbReference>
<dbReference type="EMBL" id="JBHTKH010000002">
    <property type="protein sequence ID" value="MFD1053686.1"/>
    <property type="molecule type" value="Genomic_DNA"/>
</dbReference>
<organism evidence="4 5">
    <name type="scientific">Terrabacter terrigena</name>
    <dbReference type="NCBI Taxonomy" id="574718"/>
    <lineage>
        <taxon>Bacteria</taxon>
        <taxon>Bacillati</taxon>
        <taxon>Actinomycetota</taxon>
        <taxon>Actinomycetes</taxon>
        <taxon>Micrococcales</taxon>
        <taxon>Intrasporangiaceae</taxon>
        <taxon>Terrabacter</taxon>
    </lineage>
</organism>
<dbReference type="InterPro" id="IPR036271">
    <property type="entry name" value="Tet_transcr_reg_TetR-rel_C_sf"/>
</dbReference>
<dbReference type="InterPro" id="IPR009057">
    <property type="entry name" value="Homeodomain-like_sf"/>
</dbReference>
<dbReference type="PROSITE" id="PS50977">
    <property type="entry name" value="HTH_TETR_2"/>
    <property type="match status" value="1"/>
</dbReference>
<keyword evidence="1 2" id="KW-0238">DNA-binding</keyword>
<evidence type="ECO:0000256" key="1">
    <source>
        <dbReference type="ARBA" id="ARBA00023125"/>
    </source>
</evidence>
<evidence type="ECO:0000256" key="2">
    <source>
        <dbReference type="PROSITE-ProRule" id="PRU00335"/>
    </source>
</evidence>
<dbReference type="RefSeq" id="WP_386051353.1">
    <property type="nucleotide sequence ID" value="NZ_JBHTKH010000002.1"/>
</dbReference>
<dbReference type="Gene3D" id="1.10.357.10">
    <property type="entry name" value="Tetracycline Repressor, domain 2"/>
    <property type="match status" value="1"/>
</dbReference>
<comment type="caution">
    <text evidence="4">The sequence shown here is derived from an EMBL/GenBank/DDBJ whole genome shotgun (WGS) entry which is preliminary data.</text>
</comment>
<reference evidence="5" key="1">
    <citation type="journal article" date="2019" name="Int. J. Syst. Evol. Microbiol.">
        <title>The Global Catalogue of Microorganisms (GCM) 10K type strain sequencing project: providing services to taxonomists for standard genome sequencing and annotation.</title>
        <authorList>
            <consortium name="The Broad Institute Genomics Platform"/>
            <consortium name="The Broad Institute Genome Sequencing Center for Infectious Disease"/>
            <person name="Wu L."/>
            <person name="Ma J."/>
        </authorList>
    </citation>
    <scope>NUCLEOTIDE SEQUENCE [LARGE SCALE GENOMIC DNA]</scope>
    <source>
        <strain evidence="5">CCUG 57508</strain>
    </source>
</reference>